<evidence type="ECO:0000313" key="8">
    <source>
        <dbReference type="Proteomes" id="UP000317663"/>
    </source>
</evidence>
<dbReference type="EMBL" id="RCZD01000009">
    <property type="protein sequence ID" value="TPG59343.1"/>
    <property type="molecule type" value="Genomic_DNA"/>
</dbReference>
<evidence type="ECO:0000256" key="3">
    <source>
        <dbReference type="ARBA" id="ARBA00022729"/>
    </source>
</evidence>
<keyword evidence="4" id="KW-0472">Membrane</keyword>
<dbReference type="Pfam" id="PF06629">
    <property type="entry name" value="MipA"/>
    <property type="match status" value="1"/>
</dbReference>
<evidence type="ECO:0000256" key="5">
    <source>
        <dbReference type="ARBA" id="ARBA00023237"/>
    </source>
</evidence>
<dbReference type="GO" id="GO:0009252">
    <property type="term" value="P:peptidoglycan biosynthetic process"/>
    <property type="evidence" value="ECO:0007669"/>
    <property type="project" value="TreeGrafter"/>
</dbReference>
<feature type="chain" id="PRO_5021405983" evidence="6">
    <location>
        <begin position="25"/>
        <end position="249"/>
    </location>
</feature>
<keyword evidence="5" id="KW-0998">Cell outer membrane</keyword>
<feature type="signal peptide" evidence="6">
    <location>
        <begin position="1"/>
        <end position="24"/>
    </location>
</feature>
<name>A0A502GF60_9GAMM</name>
<dbReference type="InterPro" id="IPR010583">
    <property type="entry name" value="MipA"/>
</dbReference>
<evidence type="ECO:0000256" key="4">
    <source>
        <dbReference type="ARBA" id="ARBA00023136"/>
    </source>
</evidence>
<comment type="caution">
    <text evidence="7">The sequence shown here is derived from an EMBL/GenBank/DDBJ whole genome shotgun (WGS) entry which is preliminary data.</text>
</comment>
<dbReference type="GO" id="GO:0009279">
    <property type="term" value="C:cell outer membrane"/>
    <property type="evidence" value="ECO:0007669"/>
    <property type="project" value="UniProtKB-SubCell"/>
</dbReference>
<evidence type="ECO:0000256" key="2">
    <source>
        <dbReference type="ARBA" id="ARBA00005722"/>
    </source>
</evidence>
<keyword evidence="3 6" id="KW-0732">Signal</keyword>
<evidence type="ECO:0000256" key="1">
    <source>
        <dbReference type="ARBA" id="ARBA00004442"/>
    </source>
</evidence>
<reference evidence="7 8" key="1">
    <citation type="journal article" date="2019" name="Environ. Microbiol.">
        <title>Species interactions and distinct microbial communities in high Arctic permafrost affected cryosols are associated with the CH4 and CO2 gas fluxes.</title>
        <authorList>
            <person name="Altshuler I."/>
            <person name="Hamel J."/>
            <person name="Turney S."/>
            <person name="Magnuson E."/>
            <person name="Levesque R."/>
            <person name="Greer C."/>
            <person name="Whyte L.G."/>
        </authorList>
    </citation>
    <scope>NUCLEOTIDE SEQUENCE [LARGE SCALE GENOMIC DNA]</scope>
    <source>
        <strain evidence="7 8">E4</strain>
    </source>
</reference>
<gene>
    <name evidence="7" type="ORF">EAH77_17160</name>
</gene>
<dbReference type="AlphaFoldDB" id="A0A502GF60"/>
<dbReference type="Proteomes" id="UP000317663">
    <property type="component" value="Unassembled WGS sequence"/>
</dbReference>
<sequence length="249" mass="27965">MKVSHFRTLSIAATAIMFSHAATAGTWALGASALVGTTPYKGYDTKVYPVPIISYEGDDFYFHTLTAGYYLWKDDKNKLSLTATYIPFGFDTDDTDDSQMKRLDKRRGTLMGGLAYSHNEEWGTIRTTFNGDVLNNSNGLVADVAYLYAFHQDNWALIPGVGVSWNSSNQNKYYYGINGNESRRSGLSSYSPNDSFSPYVELSAKYDFNSQWQGFFTGRYIRLADEVKDSPMVDKSYTGILWTGVTYSF</sequence>
<evidence type="ECO:0000313" key="7">
    <source>
        <dbReference type="EMBL" id="TPG59343.1"/>
    </source>
</evidence>
<keyword evidence="8" id="KW-1185">Reference proteome</keyword>
<dbReference type="PANTHER" id="PTHR38776:SF1">
    <property type="entry name" value="MLTA-INTERACTING PROTEIN-RELATED"/>
    <property type="match status" value="1"/>
</dbReference>
<protein>
    <submittedName>
        <fullName evidence="7">MipA/OmpV family protein</fullName>
    </submittedName>
</protein>
<comment type="similarity">
    <text evidence="2">Belongs to the MipA/OmpV family.</text>
</comment>
<dbReference type="OrthoDB" id="8562138at2"/>
<organism evidence="7 8">
    <name type="scientific">Ewingella americana</name>
    <dbReference type="NCBI Taxonomy" id="41202"/>
    <lineage>
        <taxon>Bacteria</taxon>
        <taxon>Pseudomonadati</taxon>
        <taxon>Pseudomonadota</taxon>
        <taxon>Gammaproteobacteria</taxon>
        <taxon>Enterobacterales</taxon>
        <taxon>Yersiniaceae</taxon>
        <taxon>Ewingella</taxon>
    </lineage>
</organism>
<accession>A0A502GF60</accession>
<dbReference type="RefSeq" id="WP_140474011.1">
    <property type="nucleotide sequence ID" value="NZ_RCZD01000009.1"/>
</dbReference>
<dbReference type="PANTHER" id="PTHR38776">
    <property type="entry name" value="MLTA-INTERACTING PROTEIN-RELATED"/>
    <property type="match status" value="1"/>
</dbReference>
<comment type="subcellular location">
    <subcellularLocation>
        <location evidence="1">Cell outer membrane</location>
    </subcellularLocation>
</comment>
<proteinExistence type="inferred from homology"/>
<evidence type="ECO:0000256" key="6">
    <source>
        <dbReference type="SAM" id="SignalP"/>
    </source>
</evidence>